<evidence type="ECO:0000313" key="3">
    <source>
        <dbReference type="Proteomes" id="UP001180845"/>
    </source>
</evidence>
<comment type="caution">
    <text evidence="2">The sequence shown here is derived from an EMBL/GenBank/DDBJ whole genome shotgun (WGS) entry which is preliminary data.</text>
</comment>
<gene>
    <name evidence="2" type="ORF">JOF55_000087</name>
</gene>
<dbReference type="Proteomes" id="UP001180845">
    <property type="component" value="Unassembled WGS sequence"/>
</dbReference>
<sequence length="155" mass="17471">MAEPGTTYPVADLVEYFTGRWILERDIVDGSGAPAGTFTGSATFCDAGEGLIYAEQGTLQLGTYRGSAYRRLYYHLTGPGRAAVYFDYGDFFHELDLRGGHWQTRHPCRDDLYRGEFRVQGPDRWQQWWTVAGPTKNHSMTTSFRRATDDATVAV</sequence>
<reference evidence="2" key="1">
    <citation type="submission" date="2023-07" db="EMBL/GenBank/DDBJ databases">
        <title>Sequencing the genomes of 1000 actinobacteria strains.</title>
        <authorList>
            <person name="Klenk H.-P."/>
        </authorList>
    </citation>
    <scope>NUCLEOTIDE SEQUENCE</scope>
    <source>
        <strain evidence="2">DSM 45977</strain>
    </source>
</reference>
<dbReference type="InterPro" id="IPR045632">
    <property type="entry name" value="DUF6314"/>
</dbReference>
<evidence type="ECO:0000259" key="1">
    <source>
        <dbReference type="Pfam" id="PF19834"/>
    </source>
</evidence>
<dbReference type="RefSeq" id="WP_310267776.1">
    <property type="nucleotide sequence ID" value="NZ_JAVDXW010000001.1"/>
</dbReference>
<dbReference type="EMBL" id="JAVDXW010000001">
    <property type="protein sequence ID" value="MDR7299906.1"/>
    <property type="molecule type" value="Genomic_DNA"/>
</dbReference>
<proteinExistence type="predicted"/>
<name>A0AAE4CK41_9ACTN</name>
<evidence type="ECO:0000313" key="2">
    <source>
        <dbReference type="EMBL" id="MDR7299906.1"/>
    </source>
</evidence>
<feature type="domain" description="DUF6314" evidence="1">
    <location>
        <begin position="17"/>
        <end position="146"/>
    </location>
</feature>
<accession>A0AAE4CK41</accession>
<dbReference type="AlphaFoldDB" id="A0AAE4CK41"/>
<dbReference type="Pfam" id="PF19834">
    <property type="entry name" value="DUF6314"/>
    <property type="match status" value="1"/>
</dbReference>
<protein>
    <recommendedName>
        <fullName evidence="1">DUF6314 domain-containing protein</fullName>
    </recommendedName>
</protein>
<keyword evidence="3" id="KW-1185">Reference proteome</keyword>
<organism evidence="2 3">
    <name type="scientific">Haloactinomyces albus</name>
    <dbReference type="NCBI Taxonomy" id="1352928"/>
    <lineage>
        <taxon>Bacteria</taxon>
        <taxon>Bacillati</taxon>
        <taxon>Actinomycetota</taxon>
        <taxon>Actinomycetes</taxon>
        <taxon>Actinopolysporales</taxon>
        <taxon>Actinopolysporaceae</taxon>
        <taxon>Haloactinomyces</taxon>
    </lineage>
</organism>